<protein>
    <submittedName>
        <fullName evidence="2">Family 2 glycosyl transferase</fullName>
    </submittedName>
</protein>
<accession>A0A1Z4GNK9</accession>
<keyword evidence="2" id="KW-0808">Transferase</keyword>
<evidence type="ECO:0000313" key="3">
    <source>
        <dbReference type="Proteomes" id="UP000218287"/>
    </source>
</evidence>
<dbReference type="PANTHER" id="PTHR22916">
    <property type="entry name" value="GLYCOSYLTRANSFERASE"/>
    <property type="match status" value="1"/>
</dbReference>
<name>A0A1Z4GNK9_9CYAN</name>
<keyword evidence="3" id="KW-1185">Reference proteome</keyword>
<dbReference type="Proteomes" id="UP000218287">
    <property type="component" value="Chromosome"/>
</dbReference>
<evidence type="ECO:0000259" key="1">
    <source>
        <dbReference type="Pfam" id="PF00535"/>
    </source>
</evidence>
<reference evidence="2 3" key="1">
    <citation type="submission" date="2017-06" db="EMBL/GenBank/DDBJ databases">
        <title>Genome sequencing of cyanobaciteial culture collection at National Institute for Environmental Studies (NIES).</title>
        <authorList>
            <person name="Hirose Y."/>
            <person name="Shimura Y."/>
            <person name="Fujisawa T."/>
            <person name="Nakamura Y."/>
            <person name="Kawachi M."/>
        </authorList>
    </citation>
    <scope>NUCLEOTIDE SEQUENCE [LARGE SCALE GENOMIC DNA]</scope>
    <source>
        <strain evidence="2 3">NIES-21</strain>
    </source>
</reference>
<dbReference type="CDD" id="cd06433">
    <property type="entry name" value="GT_2_WfgS_like"/>
    <property type="match status" value="1"/>
</dbReference>
<dbReference type="InterPro" id="IPR001173">
    <property type="entry name" value="Glyco_trans_2-like"/>
</dbReference>
<feature type="domain" description="Glycosyltransferase 2-like" evidence="1">
    <location>
        <begin position="6"/>
        <end position="159"/>
    </location>
</feature>
<dbReference type="PANTHER" id="PTHR22916:SF65">
    <property type="entry name" value="SLR1065 PROTEIN"/>
    <property type="match status" value="1"/>
</dbReference>
<dbReference type="Gene3D" id="3.90.550.10">
    <property type="entry name" value="Spore Coat Polysaccharide Biosynthesis Protein SpsA, Chain A"/>
    <property type="match status" value="1"/>
</dbReference>
<evidence type="ECO:0000313" key="2">
    <source>
        <dbReference type="EMBL" id="BAY19105.1"/>
    </source>
</evidence>
<dbReference type="OrthoDB" id="396512at2"/>
<dbReference type="AlphaFoldDB" id="A0A1Z4GNK9"/>
<dbReference type="GO" id="GO:0016740">
    <property type="term" value="F:transferase activity"/>
    <property type="evidence" value="ECO:0007669"/>
    <property type="project" value="UniProtKB-KW"/>
</dbReference>
<sequence length="301" mass="35646">MSLKFSVITPSFRQGRFIERTIQSVLSQGIEDIDYIVCDGGSDDETVEILKKYHPRIRWVSEADKGQSDAVNKGISMTTGDIIAWINSDDIYYPGTFNAVRKIFESQAEIEVIYGDADWINELDEIIYPYPTENWNYKRLIETCYICQPAVFFRRSLIEKFGSLDSSLDYCMDYELWLRYGKYVDFYHLPQKFAGSRMYKTNKTMGKKLQAHYEVVQMLKQKFGKVPDNWMMSYAFVKAEDMTKLNKFDDKEVKKLIWISFMEIVKLKKVISPKIIIKVLFWYFFPDLSWFRRLRLLEGQQ</sequence>
<dbReference type="EMBL" id="AP018174">
    <property type="protein sequence ID" value="BAY19105.1"/>
    <property type="molecule type" value="Genomic_DNA"/>
</dbReference>
<dbReference type="Pfam" id="PF00535">
    <property type="entry name" value="Glycos_transf_2"/>
    <property type="match status" value="1"/>
</dbReference>
<gene>
    <name evidence="2" type="ORF">NIES21_49640</name>
</gene>
<organism evidence="2 3">
    <name type="scientific">Anabaenopsis circularis NIES-21</name>
    <dbReference type="NCBI Taxonomy" id="1085406"/>
    <lineage>
        <taxon>Bacteria</taxon>
        <taxon>Bacillati</taxon>
        <taxon>Cyanobacteriota</taxon>
        <taxon>Cyanophyceae</taxon>
        <taxon>Nostocales</taxon>
        <taxon>Nodulariaceae</taxon>
        <taxon>Anabaenopsis</taxon>
    </lineage>
</organism>
<dbReference type="InterPro" id="IPR029044">
    <property type="entry name" value="Nucleotide-diphossugar_trans"/>
</dbReference>
<proteinExistence type="predicted"/>
<dbReference type="SUPFAM" id="SSF53448">
    <property type="entry name" value="Nucleotide-diphospho-sugar transferases"/>
    <property type="match status" value="1"/>
</dbReference>